<dbReference type="InterPro" id="IPR021953">
    <property type="entry name" value="DUF3570"/>
</dbReference>
<keyword evidence="2" id="KW-1185">Reference proteome</keyword>
<accession>A0ABW3JFB5</accession>
<dbReference type="Proteomes" id="UP001597061">
    <property type="component" value="Unassembled WGS sequence"/>
</dbReference>
<dbReference type="Pfam" id="PF12094">
    <property type="entry name" value="DUF3570"/>
    <property type="match status" value="1"/>
</dbReference>
<comment type="caution">
    <text evidence="1">The sequence shown here is derived from an EMBL/GenBank/DDBJ whole genome shotgun (WGS) entry which is preliminary data.</text>
</comment>
<name>A0ABW3JFB5_9FLAO</name>
<proteinExistence type="predicted"/>
<dbReference type="EMBL" id="JBHTJI010000001">
    <property type="protein sequence ID" value="MFD0988520.1"/>
    <property type="molecule type" value="Genomic_DNA"/>
</dbReference>
<evidence type="ECO:0000313" key="1">
    <source>
        <dbReference type="EMBL" id="MFD0988520.1"/>
    </source>
</evidence>
<dbReference type="RefSeq" id="WP_379924076.1">
    <property type="nucleotide sequence ID" value="NZ_JBHTJI010000001.1"/>
</dbReference>
<reference evidence="2" key="1">
    <citation type="journal article" date="2019" name="Int. J. Syst. Evol. Microbiol.">
        <title>The Global Catalogue of Microorganisms (GCM) 10K type strain sequencing project: providing services to taxonomists for standard genome sequencing and annotation.</title>
        <authorList>
            <consortium name="The Broad Institute Genomics Platform"/>
            <consortium name="The Broad Institute Genome Sequencing Center for Infectious Disease"/>
            <person name="Wu L."/>
            <person name="Ma J."/>
        </authorList>
    </citation>
    <scope>NUCLEOTIDE SEQUENCE [LARGE SCALE GENOMIC DNA]</scope>
    <source>
        <strain evidence="2">CCUG 62414</strain>
    </source>
</reference>
<organism evidence="1 2">
    <name type="scientific">Mariniflexile jejuense</name>
    <dbReference type="NCBI Taxonomy" id="1173582"/>
    <lineage>
        <taxon>Bacteria</taxon>
        <taxon>Pseudomonadati</taxon>
        <taxon>Bacteroidota</taxon>
        <taxon>Flavobacteriia</taxon>
        <taxon>Flavobacteriales</taxon>
        <taxon>Flavobacteriaceae</taxon>
        <taxon>Mariniflexile</taxon>
    </lineage>
</organism>
<evidence type="ECO:0000313" key="2">
    <source>
        <dbReference type="Proteomes" id="UP001597061"/>
    </source>
</evidence>
<sequence length="490" mass="55431">MNKIVALLCMIWVAVGFSQENQTTYKKRVLETAEVDFLSSYYSQEGNNASVTGGIGTEKLTDVTPTIVVSLPLNADDVLTVDAGFSAYTSASSSNLNPFDRVKKVATTTTTVVTGASSTRTQQNTNYAYVSSPTPWAASSGASSSDVWGNVNIDYSHSSDDRNTVFSADVSVATEYDYSSFGFGGGFVKQFNEKNTSLSITTKVYLDTWNPRYPTELDSYYEANQNLNAGFFNNVPIYNQEGEAIDKNDDSDVWSPFKSPFISNKSRNSYSLSFSLSQILNKNSQFSVFFDLVQQNGWLSNPMQRVYFGDVDNFYIGNPQYIPNYTTTKNDGVFQLADDIERLPTKRFKLPIGFRWHYYLNEMFTVRTYYRYYWDDWGINSHTASIELPLKVSSKFTLYPSYRYYNQTAADYFAPYEQHVSTSLFYTSDYDLSKFNANQYGIGVGYVDILTKAHIWKLGLKSIDLKYNSYKRNTGLKANIISAGFKFVMD</sequence>
<protein>
    <submittedName>
        <fullName evidence="1">DUF3570 domain-containing protein</fullName>
    </submittedName>
</protein>
<gene>
    <name evidence="1" type="ORF">ACFQ1R_00300</name>
</gene>